<feature type="domain" description="MHD2" evidence="4">
    <location>
        <begin position="913"/>
        <end position="1027"/>
    </location>
</feature>
<protein>
    <recommendedName>
        <fullName evidence="7">C2 domain-containing protein</fullName>
    </recommendedName>
</protein>
<dbReference type="PANTHER" id="PTHR47263:SF1">
    <property type="entry name" value="C2 DOMAIN PROTEIN (AFU_ORTHOLOGUE AFUA_7G02350)"/>
    <property type="match status" value="1"/>
</dbReference>
<evidence type="ECO:0000256" key="1">
    <source>
        <dbReference type="SAM" id="MobiDB-lite"/>
    </source>
</evidence>
<dbReference type="Proteomes" id="UP000001396">
    <property type="component" value="Unassembled WGS sequence"/>
</dbReference>
<dbReference type="FunCoup" id="D3AY56">
    <property type="interactions" value="12"/>
</dbReference>
<dbReference type="PANTHER" id="PTHR47263">
    <property type="entry name" value="ADENYLATE CYCLASE ACTIVATION PROTEIN GIT1"/>
    <property type="match status" value="1"/>
</dbReference>
<feature type="domain" description="MHD1" evidence="3">
    <location>
        <begin position="626"/>
        <end position="754"/>
    </location>
</feature>
<comment type="caution">
    <text evidence="5">The sequence shown here is derived from an EMBL/GenBank/DDBJ whole genome shotgun (WGS) entry which is preliminary data.</text>
</comment>
<evidence type="ECO:0000259" key="3">
    <source>
        <dbReference type="PROSITE" id="PS51258"/>
    </source>
</evidence>
<dbReference type="RefSeq" id="XP_020437989.1">
    <property type="nucleotide sequence ID" value="XM_020572131.1"/>
</dbReference>
<proteinExistence type="predicted"/>
<dbReference type="InterPro" id="IPR014772">
    <property type="entry name" value="Munc13_dom-2"/>
</dbReference>
<dbReference type="GeneID" id="31356645"/>
<evidence type="ECO:0000313" key="5">
    <source>
        <dbReference type="EMBL" id="EFA85883.1"/>
    </source>
</evidence>
<dbReference type="InParanoid" id="D3AY56"/>
<dbReference type="SMART" id="SM00239">
    <property type="entry name" value="C2"/>
    <property type="match status" value="1"/>
</dbReference>
<feature type="region of interest" description="Disordered" evidence="1">
    <location>
        <begin position="25"/>
        <end position="56"/>
    </location>
</feature>
<dbReference type="Gene3D" id="2.30.29.30">
    <property type="entry name" value="Pleckstrin-homology domain (PH domain)/Phosphotyrosine-binding domain (PTB)"/>
    <property type="match status" value="1"/>
</dbReference>
<evidence type="ECO:0000259" key="2">
    <source>
        <dbReference type="PROSITE" id="PS50004"/>
    </source>
</evidence>
<dbReference type="Pfam" id="PF02893">
    <property type="entry name" value="GRAM"/>
    <property type="match status" value="1"/>
</dbReference>
<accession>D3AY56</accession>
<organism evidence="5 6">
    <name type="scientific">Heterostelium pallidum (strain ATCC 26659 / Pp 5 / PN500)</name>
    <name type="common">Cellular slime mold</name>
    <name type="synonym">Polysphondylium pallidum</name>
    <dbReference type="NCBI Taxonomy" id="670386"/>
    <lineage>
        <taxon>Eukaryota</taxon>
        <taxon>Amoebozoa</taxon>
        <taxon>Evosea</taxon>
        <taxon>Eumycetozoa</taxon>
        <taxon>Dictyostelia</taxon>
        <taxon>Acytosteliales</taxon>
        <taxon>Acytosteliaceae</taxon>
        <taxon>Heterostelium</taxon>
    </lineage>
</organism>
<dbReference type="CDD" id="cd00030">
    <property type="entry name" value="C2"/>
    <property type="match status" value="1"/>
</dbReference>
<dbReference type="InterPro" id="IPR011993">
    <property type="entry name" value="PH-like_dom_sf"/>
</dbReference>
<dbReference type="InterPro" id="IPR014770">
    <property type="entry name" value="Munc13_1"/>
</dbReference>
<dbReference type="InterPro" id="IPR052811">
    <property type="entry name" value="Glucose_resp_signaling"/>
</dbReference>
<keyword evidence="6" id="KW-1185">Reference proteome</keyword>
<evidence type="ECO:0000313" key="6">
    <source>
        <dbReference type="Proteomes" id="UP000001396"/>
    </source>
</evidence>
<dbReference type="SMART" id="SM00568">
    <property type="entry name" value="GRAM"/>
    <property type="match status" value="1"/>
</dbReference>
<dbReference type="PROSITE" id="PS50004">
    <property type="entry name" value="C2"/>
    <property type="match status" value="1"/>
</dbReference>
<name>D3AY56_HETP5</name>
<reference evidence="5 6" key="1">
    <citation type="journal article" date="2011" name="Genome Res.">
        <title>Phylogeny-wide analysis of social amoeba genomes highlights ancient origins for complex intercellular communication.</title>
        <authorList>
            <person name="Heidel A.J."/>
            <person name="Lawal H.M."/>
            <person name="Felder M."/>
            <person name="Schilde C."/>
            <person name="Helps N.R."/>
            <person name="Tunggal B."/>
            <person name="Rivero F."/>
            <person name="John U."/>
            <person name="Schleicher M."/>
            <person name="Eichinger L."/>
            <person name="Platzer M."/>
            <person name="Noegel A.A."/>
            <person name="Schaap P."/>
            <person name="Gloeckner G."/>
        </authorList>
    </citation>
    <scope>NUCLEOTIDE SEQUENCE [LARGE SCALE GENOMIC DNA]</scope>
    <source>
        <strain evidence="6">ATCC 26659 / Pp 5 / PN500</strain>
    </source>
</reference>
<dbReference type="STRING" id="670386.D3AY56"/>
<dbReference type="Pfam" id="PF00168">
    <property type="entry name" value="C2"/>
    <property type="match status" value="1"/>
</dbReference>
<dbReference type="EMBL" id="ADBJ01000004">
    <property type="protein sequence ID" value="EFA85883.1"/>
    <property type="molecule type" value="Genomic_DNA"/>
</dbReference>
<feature type="compositionally biased region" description="Basic and acidic residues" evidence="1">
    <location>
        <begin position="25"/>
        <end position="42"/>
    </location>
</feature>
<dbReference type="PROSITE" id="PS51259">
    <property type="entry name" value="MHD2"/>
    <property type="match status" value="1"/>
</dbReference>
<feature type="compositionally biased region" description="Polar residues" evidence="1">
    <location>
        <begin position="43"/>
        <end position="56"/>
    </location>
</feature>
<sequence>MSNNNNHKKLNLVNNQLFSRLNIYQDHHDDGDNDADSHDHGQEQAQSKSVAQQVPRDQSPMAIGGALKNVIQKHDFTVFLSNPSGGNLEVTGSFATGNTSHVAAALTPTAAVVMDQKQQQQQFQQPAVLTKEKSRAILSAVLQTANRVTPVLSLKRSIDKNKPLVLNPTVSTIVVLQSFDTATPHSGRAKVTETIAVEIAPESGAITADLSIDDKASGSSDPYVCVHLAPHEDDCHKSKSSHQNRTSTKKAELNPVWDETFVIKSNKPEENTLILSVFDSDLVTKDDFMGTIHIPISDAAILPLNSITSEYFLQPKEKKPGFFSRLAHKDANRKEEFEAHLNSDQSLGSIKLSYYYVKRDLERNDSFDIVPEEIKKMIKINHDQHMTELIDYIVSIPSFKSNYIFPEELHSMLKDFEQRVGISSITRLTCIIDHTVQIFLISMQQLNLISSTLSLLQKDLIEDKSINLTNEINNKLTISIKALKQIFKNVISRYGLSFPVNMNERGEITGITEENGKLLTLSIKILNQIHSIRSFQKGEVDDSSKFKLKIDKYVMDYFKIFFGMVKENSEVSIEDSKDFQNIVGLLDVYDAIELQISNDIDIYSKYFGSELSKKSAVAYYNLLKEETIYILSKETGVCMESFTLLKKIQKLHTTTLKPYINGVFSPFVDMWVEEAKTQFNTWMTRSIHNEQWRSIDAKNKILHSNSVMDLFHMFEIGKNHLIGLNLNVDKQLMTFNQLVIQCYQDYLDSIMDVVLIELGDDDYFQRYQRDVSAVAKFLSIFKDIGGSNSPSRERSSSVTKNTSISLSICVKLNCIETSRQLLDDFIENLTSKFQSLQTPIEDAFAKSISNAKRQIEYLTDLVIGKIGSFVNMCIGDIISKSASSSSKTTSPRGGGGGGGGGGDANVCDEAMVSELLQPLFSYLTNELSLLSSNLYQPTFSRFIRGVWMCIWKECERILFPDCSLQKVGDDVIIKQIYMMLSLYNQLESFFYSDGDGMRLELLRSHASPLFRTLPIYFSPTPLLIELHRQLVSGSMSNSVSVTSATDLTVSFEKIPALPKQFGLPDFKNHDTKFILSEVHIMSPLASRQKESEASKYVKSNKQNYKNRYLIDKFELPNKSLNVVEKFKCRSSLGIPTILYLVDDHLCISTILSYSETNTAIKYQSLTKLIKQHIQDKETLTVLVSEKSYDLWGFNDSKKSKLYKTVIQLASKVNEALKIEEPHITLKSQDIEHEFFSNLFKLPKNEKIIANYSCMRKGLYGRITITNHYFCFQNHITSSTEKYEWTEVNDIKKINSLFTSGIQVTIRNEKMKFNGFENRDQYFSQIIETKTKSL</sequence>
<gene>
    <name evidence="5" type="ORF">PPL_01115</name>
</gene>
<dbReference type="PROSITE" id="PS51258">
    <property type="entry name" value="MHD1"/>
    <property type="match status" value="1"/>
</dbReference>
<dbReference type="InterPro" id="IPR035892">
    <property type="entry name" value="C2_domain_sf"/>
</dbReference>
<dbReference type="Gene3D" id="1.20.58.1100">
    <property type="match status" value="1"/>
</dbReference>
<dbReference type="SUPFAM" id="SSF49562">
    <property type="entry name" value="C2 domain (Calcium/lipid-binding domain, CaLB)"/>
    <property type="match status" value="1"/>
</dbReference>
<evidence type="ECO:0008006" key="7">
    <source>
        <dbReference type="Google" id="ProtNLM"/>
    </source>
</evidence>
<dbReference type="InterPro" id="IPR004182">
    <property type="entry name" value="GRAM"/>
</dbReference>
<dbReference type="OMA" id="KFIKGVW"/>
<dbReference type="InterPro" id="IPR000008">
    <property type="entry name" value="C2_dom"/>
</dbReference>
<evidence type="ECO:0000259" key="4">
    <source>
        <dbReference type="PROSITE" id="PS51259"/>
    </source>
</evidence>
<feature type="domain" description="C2" evidence="2">
    <location>
        <begin position="169"/>
        <end position="311"/>
    </location>
</feature>
<dbReference type="Gene3D" id="1.10.357.50">
    <property type="match status" value="1"/>
</dbReference>
<dbReference type="Gene3D" id="2.60.40.150">
    <property type="entry name" value="C2 domain"/>
    <property type="match status" value="1"/>
</dbReference>